<dbReference type="InterPro" id="IPR017850">
    <property type="entry name" value="Alkaline_phosphatase_core_sf"/>
</dbReference>
<proteinExistence type="predicted"/>
<dbReference type="PATRIC" id="fig|1121451.3.peg.2743"/>
<dbReference type="OrthoDB" id="9771966at2"/>
<dbReference type="AlphaFoldDB" id="L0RF11"/>
<protein>
    <submittedName>
        <fullName evidence="1">Type I phosphodiesterase/nucleotide pyrophosphatase</fullName>
    </submittedName>
</protein>
<dbReference type="STRING" id="1121451.DESAM_22530"/>
<dbReference type="eggNOG" id="COG3379">
    <property type="taxonomic scope" value="Bacteria"/>
</dbReference>
<keyword evidence="2" id="KW-1185">Reference proteome</keyword>
<name>L0RF11_9BACT</name>
<organism evidence="1 2">
    <name type="scientific">Maridesulfovibrio hydrothermalis AM13 = DSM 14728</name>
    <dbReference type="NCBI Taxonomy" id="1121451"/>
    <lineage>
        <taxon>Bacteria</taxon>
        <taxon>Pseudomonadati</taxon>
        <taxon>Thermodesulfobacteriota</taxon>
        <taxon>Desulfovibrionia</taxon>
        <taxon>Desulfovibrionales</taxon>
        <taxon>Desulfovibrionaceae</taxon>
        <taxon>Maridesulfovibrio</taxon>
    </lineage>
</organism>
<dbReference type="SUPFAM" id="SSF53649">
    <property type="entry name" value="Alkaline phosphatase-like"/>
    <property type="match status" value="1"/>
</dbReference>
<evidence type="ECO:0000313" key="2">
    <source>
        <dbReference type="Proteomes" id="UP000010808"/>
    </source>
</evidence>
<dbReference type="Gene3D" id="3.40.720.10">
    <property type="entry name" value="Alkaline Phosphatase, subunit A"/>
    <property type="match status" value="1"/>
</dbReference>
<dbReference type="HOGENOM" id="CLU_024306_1_0_7"/>
<evidence type="ECO:0000313" key="1">
    <source>
        <dbReference type="EMBL" id="CCO24797.1"/>
    </source>
</evidence>
<gene>
    <name evidence="1" type="ORF">DESAM_22530</name>
</gene>
<sequence length="441" mass="49504">MLLTPAERKRFVVMGLDGLPASLASKLADKLPNLNRITGKNNSLTAELPELSPVNWTSFFTAQKPQNHGIYGFTSMDKTGYTLSINNFDQVLCPTIFDRLGDRGLVSKVINLPNTYPAKPLRGMLISGFVADSLEKAVYPPFLHGPLKESGFILEADTSRGLMEPEYLIDQVGRTLECRLNALEMLWNDLAWDFFVIVFTETDRLFHFLYPCFEDEKHPLHKLCMKFMLKWDKAIGQVLDKFEALPGPKKLISFADHGFTTLKTEVDLNTFLVQNGFLSYDRPPADQWDSSIISECSKAFALDPGRIYIHTSTDYERGKVSPVIAESIAADIAKALMKLEFNGQKVMESVQTGAEAYGAKAIGNPPDLICTAMPGFDLKAKFDRNEIFGFHGRTGTHTLRDAFFYSSDGSQAEFMHQTGQMVLDWFGCPLQECSRTKLNHY</sequence>
<accession>L0RF11</accession>
<dbReference type="InterPro" id="IPR002591">
    <property type="entry name" value="Phosphodiest/P_Trfase"/>
</dbReference>
<dbReference type="Proteomes" id="UP000010808">
    <property type="component" value="Chromosome"/>
</dbReference>
<dbReference type="Pfam" id="PF01663">
    <property type="entry name" value="Phosphodiest"/>
    <property type="match status" value="1"/>
</dbReference>
<dbReference type="EMBL" id="FO203522">
    <property type="protein sequence ID" value="CCO24797.1"/>
    <property type="molecule type" value="Genomic_DNA"/>
</dbReference>
<dbReference type="KEGG" id="dhy:DESAM_22530"/>
<reference evidence="1 2" key="1">
    <citation type="submission" date="2012-10" db="EMBL/GenBank/DDBJ databases">
        <authorList>
            <person name="Genoscope - CEA"/>
        </authorList>
    </citation>
    <scope>NUCLEOTIDE SEQUENCE [LARGE SCALE GENOMIC DNA]</scope>
    <source>
        <strain evidence="2">AM13 / DSM 14728</strain>
    </source>
</reference>